<feature type="compositionally biased region" description="Low complexity" evidence="1">
    <location>
        <begin position="538"/>
        <end position="548"/>
    </location>
</feature>
<comment type="caution">
    <text evidence="2">The sequence shown here is derived from an EMBL/GenBank/DDBJ whole genome shotgun (WGS) entry which is preliminary data.</text>
</comment>
<feature type="compositionally biased region" description="Low complexity" evidence="1">
    <location>
        <begin position="21"/>
        <end position="32"/>
    </location>
</feature>
<feature type="compositionally biased region" description="Basic and acidic residues" evidence="1">
    <location>
        <begin position="7"/>
        <end position="20"/>
    </location>
</feature>
<evidence type="ECO:0000313" key="3">
    <source>
        <dbReference type="Proteomes" id="UP000619244"/>
    </source>
</evidence>
<gene>
    <name evidence="2" type="ORF">GCM10010358_64430</name>
</gene>
<feature type="region of interest" description="Disordered" evidence="1">
    <location>
        <begin position="780"/>
        <end position="802"/>
    </location>
</feature>
<feature type="region of interest" description="Disordered" evidence="1">
    <location>
        <begin position="1"/>
        <end position="66"/>
    </location>
</feature>
<dbReference type="EMBL" id="BMVU01000046">
    <property type="protein sequence ID" value="GGY01639.1"/>
    <property type="molecule type" value="Genomic_DNA"/>
</dbReference>
<reference evidence="2" key="1">
    <citation type="journal article" date="2014" name="Int. J. Syst. Evol. Microbiol.">
        <title>Complete genome sequence of Corynebacterium casei LMG S-19264T (=DSM 44701T), isolated from a smear-ripened cheese.</title>
        <authorList>
            <consortium name="US DOE Joint Genome Institute (JGI-PGF)"/>
            <person name="Walter F."/>
            <person name="Albersmeier A."/>
            <person name="Kalinowski J."/>
            <person name="Ruckert C."/>
        </authorList>
    </citation>
    <scope>NUCLEOTIDE SEQUENCE</scope>
    <source>
        <strain evidence="2">JCM 4790</strain>
    </source>
</reference>
<reference evidence="2" key="2">
    <citation type="submission" date="2020-09" db="EMBL/GenBank/DDBJ databases">
        <authorList>
            <person name="Sun Q."/>
            <person name="Ohkuma M."/>
        </authorList>
    </citation>
    <scope>NUCLEOTIDE SEQUENCE</scope>
    <source>
        <strain evidence="2">JCM 4790</strain>
    </source>
</reference>
<dbReference type="SUPFAM" id="SSF52540">
    <property type="entry name" value="P-loop containing nucleoside triphosphate hydrolases"/>
    <property type="match status" value="1"/>
</dbReference>
<protein>
    <recommendedName>
        <fullName evidence="4">Serine protease</fullName>
    </recommendedName>
</protein>
<name>A0A918NW12_9ACTN</name>
<feature type="compositionally biased region" description="Low complexity" evidence="1">
    <location>
        <begin position="43"/>
        <end position="63"/>
    </location>
</feature>
<dbReference type="Proteomes" id="UP000619244">
    <property type="component" value="Unassembled WGS sequence"/>
</dbReference>
<feature type="region of interest" description="Disordered" evidence="1">
    <location>
        <begin position="525"/>
        <end position="548"/>
    </location>
</feature>
<evidence type="ECO:0008006" key="4">
    <source>
        <dbReference type="Google" id="ProtNLM"/>
    </source>
</evidence>
<evidence type="ECO:0000313" key="2">
    <source>
        <dbReference type="EMBL" id="GGY01639.1"/>
    </source>
</evidence>
<dbReference type="RefSeq" id="WP_229919673.1">
    <property type="nucleotide sequence ID" value="NZ_BMVU01000046.1"/>
</dbReference>
<keyword evidence="3" id="KW-1185">Reference proteome</keyword>
<organism evidence="2 3">
    <name type="scientific">Streptomyces minutiscleroticus</name>
    <dbReference type="NCBI Taxonomy" id="68238"/>
    <lineage>
        <taxon>Bacteria</taxon>
        <taxon>Bacillati</taxon>
        <taxon>Actinomycetota</taxon>
        <taxon>Actinomycetes</taxon>
        <taxon>Kitasatosporales</taxon>
        <taxon>Streptomycetaceae</taxon>
        <taxon>Streptomyces</taxon>
    </lineage>
</organism>
<proteinExistence type="predicted"/>
<sequence length="1287" mass="133480">MAGRGPRTGDGRRTAQEARAARGAYEARSAHAPRGGRPHAPDGTEATGAAGAASGTGAAGEPGVSFGTSGAGTAPWTGAVDDVSLVRICDLAGRPRGLGFAADRLGTVVTGHETVDGLARLVLHAGDRTRVISADEVTALPGAGLALIRARGLGLVPLPVTVRARVDAGAHVRIAAGGWRAARVLGTGPATYTATDRFHTLDAVLELAVGTAGSDALRLGGGAAGGPVVDAATGAVVAVLGTALRADHPAAGRAVLLRAAAAPGGPLAALLARNAATVPAYGDDLNLAAVMELTHASRAADGPRGARAAGAVPGRTADGGAYTPAEPVERAAVVREFAAFAAGSAVVLGLVGAPGSGRTTELAALAERRARAPEPAPVLWLRGADLRGDDLCVADAARRALERAGRIVSAAPDGRNAADTGGAPRAAYAVDGRGDAVPEPFSADLLPPAGYDGALGDLGPDGPARVAHAAGRPLLLLLDDPEEMPSALARRLHGWTAATADWLRACGARLVVACRPEFWEQAGAGFPPETLHEPVTDGARPPAGTRPPACVRLGDLEADEARAARARHGVPEGVLGGADARHPLTLRLLAEVRAAAPDAADGRPGRDEVLSAHLDLACLRVAERLAAAHGLRGTAVRRLAARVAGRVHEAARRCLGPGQGRLDHAAFDEVFPWGSVRGRRFGGVGGWAPAVLAEGLLVPSGGGYRFAHEELADWLQGVHLDLDEALSALVHRRRDRPAARTAPVPRHRIGPVVQALLYLGRQRGSAELARRLEELLHTLDRMDRPDAPAGPGRGEARDRPDRAADDPAWWAARLLADVLSAVPDATPYVPLLRLLARAVVDWRRLGRAVPEEFGPAFWDALPVSRTERLDLLRRLVVADGAPGDGRPRHLDAVSRLLSAAPAAVQPLLTRWFDDERPLPGAPGVTVAAAAQVLLHTHRRQAPDDLTEALVACAHPRGDALLTVLCEEEPAAVCRAVDRWAQDERPARRAAAVTYALRAAPHLRTDADRELLRYAALALLARPGDDALHGGALALLVRDGRTRARYLPRALERFTAGDPHLPASALAVALTTDPEPVLAAFRIRLRGPDAGEVLRTLADVTTPALVPRVAALVRDAVEPGPATAAHVATYVDRRLERGPAARAVLLPLVTHLLDDGSVPVRTALAGVLATPGTDVSRSLRRELLDLLLAREDDPAVLEEVLRAAADGGAGHGEERTRALVHRAGSLLARTPDGAARCDRVLVGLGHRVPGFAGRLVRWLDEAPGEWSPVAGPGTRRALESLAGAGVPA</sequence>
<dbReference type="InterPro" id="IPR027417">
    <property type="entry name" value="P-loop_NTPase"/>
</dbReference>
<evidence type="ECO:0000256" key="1">
    <source>
        <dbReference type="SAM" id="MobiDB-lite"/>
    </source>
</evidence>
<accession>A0A918NW12</accession>